<gene>
    <name evidence="2" type="ORF">ACFPQ5_23020</name>
</gene>
<accession>A0ABW0MS32</accession>
<name>A0ABW0MS32_9BURK</name>
<evidence type="ECO:0000313" key="3">
    <source>
        <dbReference type="Proteomes" id="UP001596101"/>
    </source>
</evidence>
<dbReference type="RefSeq" id="WP_379761188.1">
    <property type="nucleotide sequence ID" value="NZ_JBHSMR010000014.1"/>
</dbReference>
<reference evidence="3" key="1">
    <citation type="journal article" date="2019" name="Int. J. Syst. Evol. Microbiol.">
        <title>The Global Catalogue of Microorganisms (GCM) 10K type strain sequencing project: providing services to taxonomists for standard genome sequencing and annotation.</title>
        <authorList>
            <consortium name="The Broad Institute Genomics Platform"/>
            <consortium name="The Broad Institute Genome Sequencing Center for Infectious Disease"/>
            <person name="Wu L."/>
            <person name="Ma J."/>
        </authorList>
    </citation>
    <scope>NUCLEOTIDE SEQUENCE [LARGE SCALE GENOMIC DNA]</scope>
    <source>
        <strain evidence="3">CCUG 43111</strain>
    </source>
</reference>
<evidence type="ECO:0000313" key="2">
    <source>
        <dbReference type="EMBL" id="MFC5481080.1"/>
    </source>
</evidence>
<evidence type="ECO:0008006" key="4">
    <source>
        <dbReference type="Google" id="ProtNLM"/>
    </source>
</evidence>
<feature type="chain" id="PRO_5047028973" description="Histidine kinase" evidence="1">
    <location>
        <begin position="27"/>
        <end position="228"/>
    </location>
</feature>
<dbReference type="Gene3D" id="2.40.160.170">
    <property type="match status" value="1"/>
</dbReference>
<dbReference type="Proteomes" id="UP001596101">
    <property type="component" value="Unassembled WGS sequence"/>
</dbReference>
<feature type="signal peptide" evidence="1">
    <location>
        <begin position="1"/>
        <end position="26"/>
    </location>
</feature>
<organism evidence="2 3">
    <name type="scientific">Massilia suwonensis</name>
    <dbReference type="NCBI Taxonomy" id="648895"/>
    <lineage>
        <taxon>Bacteria</taxon>
        <taxon>Pseudomonadati</taxon>
        <taxon>Pseudomonadota</taxon>
        <taxon>Betaproteobacteria</taxon>
        <taxon>Burkholderiales</taxon>
        <taxon>Oxalobacteraceae</taxon>
        <taxon>Telluria group</taxon>
        <taxon>Massilia</taxon>
    </lineage>
</organism>
<proteinExistence type="predicted"/>
<evidence type="ECO:0000256" key="1">
    <source>
        <dbReference type="SAM" id="SignalP"/>
    </source>
</evidence>
<dbReference type="SUPFAM" id="SSF56935">
    <property type="entry name" value="Porins"/>
    <property type="match status" value="1"/>
</dbReference>
<dbReference type="EMBL" id="JBHSMR010000014">
    <property type="protein sequence ID" value="MFC5481080.1"/>
    <property type="molecule type" value="Genomic_DNA"/>
</dbReference>
<comment type="caution">
    <text evidence="2">The sequence shown here is derived from an EMBL/GenBank/DDBJ whole genome shotgun (WGS) entry which is preliminary data.</text>
</comment>
<keyword evidence="3" id="KW-1185">Reference proteome</keyword>
<protein>
    <recommendedName>
        <fullName evidence="4">Histidine kinase</fullName>
    </recommendedName>
</protein>
<sequence length="228" mass="24369">MSRLPLLLSGACLLAAGTFTTISAQAQVGATLDLGTTGVGAHLVLPISPGLNGRVGLNYFKHDFTKRSGQVEYDLDGKLQTVDALLDWYPRAGGNFRVTAGVLYNDTRFDATAAPDQLGSFSLNGTRYSAADVGLLRGKVDFRKAAPYLGIGWGNALNSERGWSFGGDLGVFYQGSARVSLRSEGCVVATVLCERLARDVAAEEARLADDTSDYKVYPVLRAAVSYRF</sequence>
<keyword evidence="1" id="KW-0732">Signal</keyword>